<keyword evidence="3" id="KW-0804">Transcription</keyword>
<sequence>MVEMQVKMQHQPIEQIQMANKVCDATRDMIVRGVMEEGQRITEAYLSELFQVSRSPVREALKKLSYEGFVELLPYRGARVSVIKAKNVREHYQLKAMLDGYSCFLAAQTFSQEDLNSLKQVTDVMARYVAEGDFDGVALSNTKFHQFIVDGAKNTLLSQYYDSLAHNLRRYADLSLGDKERWGRILEEHQEVYDALVRSDGLAAFMAATRHASHAMERVLRKINTHIADTSRVETSVYL</sequence>
<keyword evidence="1" id="KW-0805">Transcription regulation</keyword>
<evidence type="ECO:0000313" key="5">
    <source>
        <dbReference type="EMBL" id="MPM13953.1"/>
    </source>
</evidence>
<evidence type="ECO:0000256" key="3">
    <source>
        <dbReference type="ARBA" id="ARBA00023163"/>
    </source>
</evidence>
<dbReference type="GO" id="GO:0003677">
    <property type="term" value="F:DNA binding"/>
    <property type="evidence" value="ECO:0007669"/>
    <property type="project" value="UniProtKB-KW"/>
</dbReference>
<dbReference type="EMBL" id="VSSQ01002200">
    <property type="protein sequence ID" value="MPM13953.1"/>
    <property type="molecule type" value="Genomic_DNA"/>
</dbReference>
<gene>
    <name evidence="5" type="primary">rspR_17</name>
    <name evidence="5" type="ORF">SDC9_60313</name>
</gene>
<dbReference type="SMART" id="SM00895">
    <property type="entry name" value="FCD"/>
    <property type="match status" value="1"/>
</dbReference>
<keyword evidence="2" id="KW-0238">DNA-binding</keyword>
<dbReference type="SMART" id="SM00345">
    <property type="entry name" value="HTH_GNTR"/>
    <property type="match status" value="1"/>
</dbReference>
<evidence type="ECO:0000256" key="1">
    <source>
        <dbReference type="ARBA" id="ARBA00023015"/>
    </source>
</evidence>
<protein>
    <submittedName>
        <fullName evidence="5">HTH-type transcriptional repressor RspR</fullName>
    </submittedName>
</protein>
<proteinExistence type="predicted"/>
<reference evidence="5" key="1">
    <citation type="submission" date="2019-08" db="EMBL/GenBank/DDBJ databases">
        <authorList>
            <person name="Kucharzyk K."/>
            <person name="Murdoch R.W."/>
            <person name="Higgins S."/>
            <person name="Loffler F."/>
        </authorList>
    </citation>
    <scope>NUCLEOTIDE SEQUENCE</scope>
</reference>
<dbReference type="PROSITE" id="PS50949">
    <property type="entry name" value="HTH_GNTR"/>
    <property type="match status" value="1"/>
</dbReference>
<feature type="domain" description="HTH gntR-type" evidence="4">
    <location>
        <begin position="16"/>
        <end position="83"/>
    </location>
</feature>
<dbReference type="InterPro" id="IPR000524">
    <property type="entry name" value="Tscrpt_reg_HTH_GntR"/>
</dbReference>
<dbReference type="InterPro" id="IPR036388">
    <property type="entry name" value="WH-like_DNA-bd_sf"/>
</dbReference>
<evidence type="ECO:0000259" key="4">
    <source>
        <dbReference type="PROSITE" id="PS50949"/>
    </source>
</evidence>
<dbReference type="AlphaFoldDB" id="A0A644XIB8"/>
<dbReference type="PRINTS" id="PR00035">
    <property type="entry name" value="HTHGNTR"/>
</dbReference>
<dbReference type="SUPFAM" id="SSF48008">
    <property type="entry name" value="GntR ligand-binding domain-like"/>
    <property type="match status" value="1"/>
</dbReference>
<evidence type="ECO:0000256" key="2">
    <source>
        <dbReference type="ARBA" id="ARBA00023125"/>
    </source>
</evidence>
<dbReference type="InterPro" id="IPR036390">
    <property type="entry name" value="WH_DNA-bd_sf"/>
</dbReference>
<dbReference type="Gene3D" id="1.20.120.530">
    <property type="entry name" value="GntR ligand-binding domain-like"/>
    <property type="match status" value="1"/>
</dbReference>
<dbReference type="SUPFAM" id="SSF46785">
    <property type="entry name" value="Winged helix' DNA-binding domain"/>
    <property type="match status" value="1"/>
</dbReference>
<dbReference type="GO" id="GO:0003700">
    <property type="term" value="F:DNA-binding transcription factor activity"/>
    <property type="evidence" value="ECO:0007669"/>
    <property type="project" value="InterPro"/>
</dbReference>
<dbReference type="PANTHER" id="PTHR43537:SF5">
    <property type="entry name" value="UXU OPERON TRANSCRIPTIONAL REGULATOR"/>
    <property type="match status" value="1"/>
</dbReference>
<dbReference type="CDD" id="cd07377">
    <property type="entry name" value="WHTH_GntR"/>
    <property type="match status" value="1"/>
</dbReference>
<dbReference type="Pfam" id="PF07729">
    <property type="entry name" value="FCD"/>
    <property type="match status" value="1"/>
</dbReference>
<dbReference type="PANTHER" id="PTHR43537">
    <property type="entry name" value="TRANSCRIPTIONAL REGULATOR, GNTR FAMILY"/>
    <property type="match status" value="1"/>
</dbReference>
<organism evidence="5">
    <name type="scientific">bioreactor metagenome</name>
    <dbReference type="NCBI Taxonomy" id="1076179"/>
    <lineage>
        <taxon>unclassified sequences</taxon>
        <taxon>metagenomes</taxon>
        <taxon>ecological metagenomes</taxon>
    </lineage>
</organism>
<dbReference type="InterPro" id="IPR008920">
    <property type="entry name" value="TF_FadR/GntR_C"/>
</dbReference>
<dbReference type="Gene3D" id="1.10.10.10">
    <property type="entry name" value="Winged helix-like DNA-binding domain superfamily/Winged helix DNA-binding domain"/>
    <property type="match status" value="1"/>
</dbReference>
<dbReference type="InterPro" id="IPR011711">
    <property type="entry name" value="GntR_C"/>
</dbReference>
<comment type="caution">
    <text evidence="5">The sequence shown here is derived from an EMBL/GenBank/DDBJ whole genome shotgun (WGS) entry which is preliminary data.</text>
</comment>
<name>A0A644XIB8_9ZZZZ</name>
<dbReference type="Pfam" id="PF00392">
    <property type="entry name" value="GntR"/>
    <property type="match status" value="1"/>
</dbReference>
<accession>A0A644XIB8</accession>